<dbReference type="SUPFAM" id="SSF51197">
    <property type="entry name" value="Clavaminate synthase-like"/>
    <property type="match status" value="1"/>
</dbReference>
<accession>A0AAV2BYL6</accession>
<comment type="caution">
    <text evidence="4">The sequence shown here is derived from an EMBL/GenBank/DDBJ whole genome shotgun (WGS) entry which is preliminary data.</text>
</comment>
<evidence type="ECO:0000256" key="1">
    <source>
        <dbReference type="ARBA" id="ARBA00001954"/>
    </source>
</evidence>
<dbReference type="PANTHER" id="PTHR31212">
    <property type="entry name" value="ALPHA-KETOGLUTARATE-DEPENDENT DIOXYGENASE ALKB HOMOLOG 3"/>
    <property type="match status" value="1"/>
</dbReference>
<comment type="cofactor">
    <cofactor evidence="1">
        <name>Fe(2+)</name>
        <dbReference type="ChEBI" id="CHEBI:29033"/>
    </cofactor>
</comment>
<dbReference type="InterPro" id="IPR005123">
    <property type="entry name" value="Oxoglu/Fe-dep_dioxygenase_dom"/>
</dbReference>
<dbReference type="PANTHER" id="PTHR31212:SF4">
    <property type="entry name" value="ALPHA-KETOGLUTARATE-DEPENDENT DIOXYGENASE ALKB HOMOLOG 3"/>
    <property type="match status" value="1"/>
</dbReference>
<organism evidence="4 5">
    <name type="scientific">Larinioides sclopetarius</name>
    <dbReference type="NCBI Taxonomy" id="280406"/>
    <lineage>
        <taxon>Eukaryota</taxon>
        <taxon>Metazoa</taxon>
        <taxon>Ecdysozoa</taxon>
        <taxon>Arthropoda</taxon>
        <taxon>Chelicerata</taxon>
        <taxon>Arachnida</taxon>
        <taxon>Araneae</taxon>
        <taxon>Araneomorphae</taxon>
        <taxon>Entelegynae</taxon>
        <taxon>Araneoidea</taxon>
        <taxon>Araneidae</taxon>
        <taxon>Larinioides</taxon>
    </lineage>
</organism>
<dbReference type="EMBL" id="CAXIEN010000604">
    <property type="protein sequence ID" value="CAL1300995.1"/>
    <property type="molecule type" value="Genomic_DNA"/>
</dbReference>
<feature type="domain" description="Fe2OG dioxygenase" evidence="2">
    <location>
        <begin position="97"/>
        <end position="193"/>
    </location>
</feature>
<dbReference type="InterPro" id="IPR032854">
    <property type="entry name" value="ALKBH3"/>
</dbReference>
<keyword evidence="5" id="KW-1185">Reference proteome</keyword>
<evidence type="ECO:0000313" key="4">
    <source>
        <dbReference type="EMBL" id="CAL1300995.1"/>
    </source>
</evidence>
<dbReference type="InterPro" id="IPR027450">
    <property type="entry name" value="AlkB-like"/>
</dbReference>
<proteinExistence type="predicted"/>
<dbReference type="Pfam" id="PF13532">
    <property type="entry name" value="2OG-FeII_Oxy_2"/>
    <property type="match status" value="1"/>
</dbReference>
<dbReference type="PROSITE" id="PS51471">
    <property type="entry name" value="FE2OG_OXY"/>
    <property type="match status" value="1"/>
</dbReference>
<evidence type="ECO:0000313" key="5">
    <source>
        <dbReference type="Proteomes" id="UP001497382"/>
    </source>
</evidence>
<dbReference type="GO" id="GO:0006307">
    <property type="term" value="P:DNA alkylation repair"/>
    <property type="evidence" value="ECO:0007669"/>
    <property type="project" value="InterPro"/>
</dbReference>
<reference evidence="4 5" key="1">
    <citation type="submission" date="2024-04" db="EMBL/GenBank/DDBJ databases">
        <authorList>
            <person name="Rising A."/>
            <person name="Reimegard J."/>
            <person name="Sonavane S."/>
            <person name="Akerstrom W."/>
            <person name="Nylinder S."/>
            <person name="Hedman E."/>
            <person name="Kallberg Y."/>
        </authorList>
    </citation>
    <scope>NUCLEOTIDE SEQUENCE [LARGE SCALE GENOMIC DNA]</scope>
</reference>
<name>A0AAV2BYL6_9ARAC</name>
<protein>
    <recommendedName>
        <fullName evidence="2">Fe2OG dioxygenase domain-containing protein</fullName>
    </recommendedName>
</protein>
<dbReference type="Proteomes" id="UP001497382">
    <property type="component" value="Unassembled WGS sequence"/>
</dbReference>
<dbReference type="EMBL" id="CAXIEN010000159">
    <property type="protein sequence ID" value="CAL1282706.1"/>
    <property type="molecule type" value="Genomic_DNA"/>
</dbReference>
<dbReference type="AlphaFoldDB" id="A0AAV2BYL6"/>
<dbReference type="InterPro" id="IPR037151">
    <property type="entry name" value="AlkB-like_sf"/>
</dbReference>
<evidence type="ECO:0000259" key="2">
    <source>
        <dbReference type="PROSITE" id="PS51471"/>
    </source>
</evidence>
<gene>
    <name evidence="3" type="ORF">LARSCL_LOCUS12214</name>
    <name evidence="4" type="ORF">LARSCL_LOCUS22253</name>
</gene>
<dbReference type="Gene3D" id="2.60.120.590">
    <property type="entry name" value="Alpha-ketoglutarate-dependent dioxygenase AlkB-like"/>
    <property type="match status" value="1"/>
</dbReference>
<sequence length="194" mass="23033">MDCKLYDGLNIQLVPYFDSEKCIFIVKELEKEIVYLPAELCRVFVRNQFYNVARKMAVYGEDETLTYTFSGNTYRAKPWTNMLTFLRNVAFELTGEWYNLVVVNRYKDGYDKIVSHKDDEPDMDPNACIVSFSFGAERQFIFKRPHFPNYEVTLPSGSVFIMKPPTNKYWFHELPEQENVKDVRINLTFRLIRK</sequence>
<dbReference type="GO" id="GO:0051213">
    <property type="term" value="F:dioxygenase activity"/>
    <property type="evidence" value="ECO:0007669"/>
    <property type="project" value="InterPro"/>
</dbReference>
<evidence type="ECO:0000313" key="3">
    <source>
        <dbReference type="EMBL" id="CAL1282706.1"/>
    </source>
</evidence>